<dbReference type="InterPro" id="IPR001460">
    <property type="entry name" value="PCN-bd_Tpept"/>
</dbReference>
<feature type="transmembrane region" description="Helical" evidence="11">
    <location>
        <begin position="15"/>
        <end position="34"/>
    </location>
</feature>
<evidence type="ECO:0000256" key="7">
    <source>
        <dbReference type="ARBA" id="ARBA00022984"/>
    </source>
</evidence>
<keyword evidence="9 11" id="KW-0472">Membrane</keyword>
<name>A0A8H2QXH5_9FIRM</name>
<comment type="similarity">
    <text evidence="3">Belongs to the transpeptidase family.</text>
</comment>
<dbReference type="GO" id="GO:0046677">
    <property type="term" value="P:response to antibiotic"/>
    <property type="evidence" value="ECO:0007669"/>
    <property type="project" value="UniProtKB-KW"/>
</dbReference>
<protein>
    <submittedName>
        <fullName evidence="14">Penicillin-binding protein H</fullName>
    </submittedName>
</protein>
<evidence type="ECO:0000256" key="6">
    <source>
        <dbReference type="ARBA" id="ARBA00022960"/>
    </source>
</evidence>
<evidence type="ECO:0000313" key="15">
    <source>
        <dbReference type="Proteomes" id="UP000377798"/>
    </source>
</evidence>
<evidence type="ECO:0000256" key="1">
    <source>
        <dbReference type="ARBA" id="ARBA00004167"/>
    </source>
</evidence>
<evidence type="ECO:0000256" key="2">
    <source>
        <dbReference type="ARBA" id="ARBA00004236"/>
    </source>
</evidence>
<feature type="domain" description="Penicillin-binding protein dimerisation" evidence="13">
    <location>
        <begin position="59"/>
        <end position="574"/>
    </location>
</feature>
<evidence type="ECO:0000256" key="8">
    <source>
        <dbReference type="ARBA" id="ARBA00022989"/>
    </source>
</evidence>
<dbReference type="PANTHER" id="PTHR30627">
    <property type="entry name" value="PEPTIDOGLYCAN D,D-TRANSPEPTIDASE"/>
    <property type="match status" value="1"/>
</dbReference>
<reference evidence="14 15" key="1">
    <citation type="submission" date="2019-02" db="EMBL/GenBank/DDBJ databases">
        <authorList>
            <consortium name="Pathogen Informatics"/>
        </authorList>
    </citation>
    <scope>NUCLEOTIDE SEQUENCE [LARGE SCALE GENOMIC DNA]</scope>
    <source>
        <strain evidence="14 15">3012STDY7089603</strain>
    </source>
</reference>
<dbReference type="AlphaFoldDB" id="A0A8H2QXH5"/>
<dbReference type="InterPro" id="IPR050515">
    <property type="entry name" value="Beta-lactam/transpept"/>
</dbReference>
<dbReference type="Pfam" id="PF03717">
    <property type="entry name" value="PBP_dimer"/>
    <property type="match status" value="1"/>
</dbReference>
<organism evidence="14 15">
    <name type="scientific">Urinicoccus massiliensis</name>
    <dbReference type="NCBI Taxonomy" id="1723382"/>
    <lineage>
        <taxon>Bacteria</taxon>
        <taxon>Bacillati</taxon>
        <taxon>Bacillota</taxon>
        <taxon>Tissierellia</taxon>
        <taxon>Tissierellales</taxon>
        <taxon>Peptoniphilaceae</taxon>
        <taxon>Urinicoccus</taxon>
    </lineage>
</organism>
<dbReference type="InterPro" id="IPR036138">
    <property type="entry name" value="PBP_dimer_sf"/>
</dbReference>
<dbReference type="EMBL" id="CAACYI010000001">
    <property type="protein sequence ID" value="VFB15809.1"/>
    <property type="molecule type" value="Genomic_DNA"/>
</dbReference>
<dbReference type="Gene3D" id="3.90.1310.10">
    <property type="entry name" value="Penicillin-binding protein 2a (Domain 2)"/>
    <property type="match status" value="2"/>
</dbReference>
<evidence type="ECO:0000256" key="11">
    <source>
        <dbReference type="SAM" id="Phobius"/>
    </source>
</evidence>
<evidence type="ECO:0000256" key="5">
    <source>
        <dbReference type="ARBA" id="ARBA00022692"/>
    </source>
</evidence>
<keyword evidence="10" id="KW-0961">Cell wall biogenesis/degradation</keyword>
<dbReference type="GO" id="GO:0071555">
    <property type="term" value="P:cell wall organization"/>
    <property type="evidence" value="ECO:0007669"/>
    <property type="project" value="TreeGrafter"/>
</dbReference>
<dbReference type="InterPro" id="IPR005311">
    <property type="entry name" value="PBP_dimer"/>
</dbReference>
<dbReference type="SUPFAM" id="SSF56519">
    <property type="entry name" value="Penicillin binding protein dimerisation domain"/>
    <property type="match status" value="2"/>
</dbReference>
<keyword evidence="6" id="KW-0133">Cell shape</keyword>
<accession>A0A8H2QXH5</accession>
<evidence type="ECO:0000256" key="3">
    <source>
        <dbReference type="ARBA" id="ARBA00007171"/>
    </source>
</evidence>
<dbReference type="GO" id="GO:0008800">
    <property type="term" value="F:beta-lactamase activity"/>
    <property type="evidence" value="ECO:0007669"/>
    <property type="project" value="UniProtKB-EC"/>
</dbReference>
<keyword evidence="7" id="KW-0573">Peptidoglycan synthesis</keyword>
<evidence type="ECO:0000256" key="10">
    <source>
        <dbReference type="ARBA" id="ARBA00023316"/>
    </source>
</evidence>
<evidence type="ECO:0000313" key="14">
    <source>
        <dbReference type="EMBL" id="VFB15809.1"/>
    </source>
</evidence>
<keyword evidence="8 11" id="KW-1133">Transmembrane helix</keyword>
<proteinExistence type="inferred from homology"/>
<dbReference type="GO" id="GO:0008658">
    <property type="term" value="F:penicillin binding"/>
    <property type="evidence" value="ECO:0007669"/>
    <property type="project" value="InterPro"/>
</dbReference>
<dbReference type="PANTHER" id="PTHR30627:SF2">
    <property type="entry name" value="PEPTIDOGLYCAN D,D-TRANSPEPTIDASE MRDA"/>
    <property type="match status" value="1"/>
</dbReference>
<keyword evidence="5 11" id="KW-0812">Transmembrane</keyword>
<keyword evidence="4" id="KW-1003">Cell membrane</keyword>
<dbReference type="RefSeq" id="WP_131748235.1">
    <property type="nucleotide sequence ID" value="NZ_CAACYI010000001.1"/>
</dbReference>
<gene>
    <name evidence="14" type="primary">pbpH</name>
    <name evidence="14" type="ORF">NCTC13150_00313</name>
</gene>
<keyword evidence="15" id="KW-1185">Reference proteome</keyword>
<dbReference type="Pfam" id="PF00905">
    <property type="entry name" value="Transpeptidase"/>
    <property type="match status" value="2"/>
</dbReference>
<comment type="subcellular location">
    <subcellularLocation>
        <location evidence="2">Cell membrane</location>
    </subcellularLocation>
    <subcellularLocation>
        <location evidence="1">Membrane</location>
        <topology evidence="1">Single-pass membrane protein</topology>
    </subcellularLocation>
</comment>
<comment type="caution">
    <text evidence="14">The sequence shown here is derived from an EMBL/GenBank/DDBJ whole genome shotgun (WGS) entry which is preliminary data.</text>
</comment>
<evidence type="ECO:0000259" key="12">
    <source>
        <dbReference type="Pfam" id="PF00905"/>
    </source>
</evidence>
<sequence length="1094" mass="122715">MIRYWIEKLDKINRFRFFGGFVALLVLLLIFRLFQLTIIQGSHWREVSENKRAKDLVLTAPRGEIRDRNGLLIAGNKPVYTVELRKDELDKLDREEKNRDFYKLVHFLEEDGANVVDDFPLVLNDIDFKSVQEEVSIKEGAMDMFIAKILDNDLLPDLVDQTMQVDSLGQVKTFFMARECLRALGQGQAPIRYSLNGMTFNNEEDQADWLKANHLDPKFTAKEALVVLLRENPTALKKVLSNAQARKLAFDLVASKGLAEPLTLRAYANKFDKDYKKSKMAWMDSYPEITLQSSAKEDFLTIFKDKGAGDLAFKKSREEEDIQAKKDLVKVLNKQGKEKIKLEPENKEGIYRTKEGKNARDYVSQKLMDLKVLEAWLEEDSVRNLAQEVLIDQGIYTGISIADGGYKYVSLKNKEDFYQANKLDPQGKDQEAFQGLRDKYDLSPKISPYDARGILNLYYELNKQGNLAYLPIIVAYKIQDQTVARISENFSENPGIAVASKPIRAYPLGKTAAHVLGYLGKISSEEDIKKYTKKGYERDAIIGKTGIEESFESYLHGKNGRQRVQVDAKGNTTAVLDERPPVAGKNVYLSIDLNLQKKAEEVLAQSLHLIQEGGVYESQWGNFPFLASREKGRPYIHATSGAVMAVDVKTGKVLCMANFPSYDPNLFATGISSVDWESLIPLEEKNPLAARPLYNIPFQTAVQPGSIFKMVTALAAMEKGLDPNMAIPDGGYVDVGGSIFGCWLWNQSRQTHGDETLKDAIRDSCNYYFFSLGLGEDQRRGEKLPLQINETEIKDMAEKFGLGKKTGMEITMPAEAKGTLPDPKQKKATMKQLLRNLLDQSLKEASNERLTEEKQAEAIKALTDLMDKNQAPSRQEVVTLLEGFNIDPNHYLKEKKRPLVDCMVSDYYNQANWNMADTMNITIGQGANSYTLAQMTRYAMALANGGKLYPLSLVQEVKDENNASSLYKPKAKGDQVKLNRPGSIAEVTKGMQLAALANGNDRCYKNFPVEVAIKTGTAERAGVNPYTGESYDSFSWQIGFAPYKDPEIAVAAVLFQGGSGMNCGPILRGVMAEYFGLNKQVVTETLPIENQLTP</sequence>
<evidence type="ECO:0000256" key="9">
    <source>
        <dbReference type="ARBA" id="ARBA00023136"/>
    </source>
</evidence>
<dbReference type="Gene3D" id="3.40.710.10">
    <property type="entry name" value="DD-peptidase/beta-lactamase superfamily"/>
    <property type="match status" value="1"/>
</dbReference>
<dbReference type="InterPro" id="IPR012338">
    <property type="entry name" value="Beta-lactam/transpept-like"/>
</dbReference>
<evidence type="ECO:0000256" key="4">
    <source>
        <dbReference type="ARBA" id="ARBA00022475"/>
    </source>
</evidence>
<feature type="domain" description="Penicillin-binding protein transpeptidase" evidence="12">
    <location>
        <begin position="909"/>
        <end position="1068"/>
    </location>
</feature>
<evidence type="ECO:0000259" key="13">
    <source>
        <dbReference type="Pfam" id="PF03717"/>
    </source>
</evidence>
<dbReference type="SUPFAM" id="SSF56601">
    <property type="entry name" value="beta-lactamase/transpeptidase-like"/>
    <property type="match status" value="1"/>
</dbReference>
<dbReference type="Proteomes" id="UP000377798">
    <property type="component" value="Unassembled WGS sequence"/>
</dbReference>
<dbReference type="GO" id="GO:0005886">
    <property type="term" value="C:plasma membrane"/>
    <property type="evidence" value="ECO:0007669"/>
    <property type="project" value="TreeGrafter"/>
</dbReference>
<feature type="domain" description="Penicillin-binding protein transpeptidase" evidence="12">
    <location>
        <begin position="641"/>
        <end position="828"/>
    </location>
</feature>